<feature type="region of interest" description="Disordered" evidence="9">
    <location>
        <begin position="244"/>
        <end position="332"/>
    </location>
</feature>
<sequence length="332" mass="36591">MALLQNIDARFERVERALGTLIDSITKYNPSNKLAADLAAADSELVGALADLERHRHNVARIHDLQTQTAQLDTQIRDTISALWAARRELKNTPVTRPSSDSRTKHNFTTEELLAYARRISRNTMPPPGVTNGFDFSTNRNTASPTPTATQTPSASFNGAEIKTGGTPSASGTPANGETTTTTASQLNISQATTVSGGTAATELPIHLKPIVNPHEGATFIPWPEEHMIRGGALASFSLLVDEGKDPRGYDPEEEEQRLREEEEARKAAEEQARLERDEAERRMREEHERMARERERARQEAERRGSVAGGAERPAQQAQFTFLDGLDDDDD</sequence>
<evidence type="ECO:0000256" key="8">
    <source>
        <dbReference type="RuleBase" id="RU364141"/>
    </source>
</evidence>
<feature type="compositionally biased region" description="Low complexity" evidence="9">
    <location>
        <begin position="142"/>
        <end position="156"/>
    </location>
</feature>
<protein>
    <recommendedName>
        <fullName evidence="3 8">Mediator of RNA polymerase II transcription subunit 4</fullName>
    </recommendedName>
    <alternativeName>
        <fullName evidence="7 8">Mediator complex subunit 4</fullName>
    </alternativeName>
</protein>
<evidence type="ECO:0000256" key="9">
    <source>
        <dbReference type="SAM" id="MobiDB-lite"/>
    </source>
</evidence>
<comment type="similarity">
    <text evidence="2 8">Belongs to the Mediator complex subunit 4 family.</text>
</comment>
<dbReference type="GO" id="GO:0003712">
    <property type="term" value="F:transcription coregulator activity"/>
    <property type="evidence" value="ECO:0007669"/>
    <property type="project" value="InterPro"/>
</dbReference>
<keyword evidence="8" id="KW-0010">Activator</keyword>
<feature type="region of interest" description="Disordered" evidence="9">
    <location>
        <begin position="119"/>
        <end position="188"/>
    </location>
</feature>
<dbReference type="EMBL" id="MU839833">
    <property type="protein sequence ID" value="KAK1755538.1"/>
    <property type="molecule type" value="Genomic_DNA"/>
</dbReference>
<dbReference type="PANTHER" id="PTHR13208:SF2">
    <property type="entry name" value="MEDIATOR OF RNA POLYMERASE II TRANSCRIPTION SUBUNIT 4"/>
    <property type="match status" value="1"/>
</dbReference>
<dbReference type="Pfam" id="PF10018">
    <property type="entry name" value="Med4"/>
    <property type="match status" value="1"/>
</dbReference>
<comment type="function">
    <text evidence="8">Component of the Mediator complex, a coactivator involved in the regulated transcription of nearly all RNA polymerase II-dependent genes. Mediator functions as a bridge to convey information from gene-specific regulatory proteins to the basal RNA polymerase II transcription machinery. Mediator is recruited to promoters by direct interactions with regulatory proteins and serves as a scaffold for the assembly of a functional preinitiation complex with RNA polymerase II and the general transcription factors.</text>
</comment>
<dbReference type="PANTHER" id="PTHR13208">
    <property type="entry name" value="MEDIATOR OF RNA POLYMERASE II TRANSCRIPTION SUBUNIT 4"/>
    <property type="match status" value="1"/>
</dbReference>
<feature type="compositionally biased region" description="Polar residues" evidence="9">
    <location>
        <begin position="166"/>
        <end position="188"/>
    </location>
</feature>
<reference evidence="10" key="1">
    <citation type="submission" date="2023-06" db="EMBL/GenBank/DDBJ databases">
        <title>Genome-scale phylogeny and comparative genomics of the fungal order Sordariales.</title>
        <authorList>
            <consortium name="Lawrence Berkeley National Laboratory"/>
            <person name="Hensen N."/>
            <person name="Bonometti L."/>
            <person name="Westerberg I."/>
            <person name="Brannstrom I.O."/>
            <person name="Guillou S."/>
            <person name="Cros-Aarteil S."/>
            <person name="Calhoun S."/>
            <person name="Haridas S."/>
            <person name="Kuo A."/>
            <person name="Mondo S."/>
            <person name="Pangilinan J."/>
            <person name="Riley R."/>
            <person name="Labutti K."/>
            <person name="Andreopoulos B."/>
            <person name="Lipzen A."/>
            <person name="Chen C."/>
            <person name="Yanf M."/>
            <person name="Daum C."/>
            <person name="Ng V."/>
            <person name="Clum A."/>
            <person name="Steindorff A."/>
            <person name="Ohm R."/>
            <person name="Martin F."/>
            <person name="Silar P."/>
            <person name="Natvig D."/>
            <person name="Lalanne C."/>
            <person name="Gautier V."/>
            <person name="Ament-Velasquez S.L."/>
            <person name="Kruys A."/>
            <person name="Hutchinson M.I."/>
            <person name="Powell A.J."/>
            <person name="Barry K."/>
            <person name="Miller A.N."/>
            <person name="Grigoriev I.V."/>
            <person name="Debuchy R."/>
            <person name="Gladieux P."/>
            <person name="Thoren M.H."/>
            <person name="Johannesson H."/>
        </authorList>
    </citation>
    <scope>NUCLEOTIDE SEQUENCE</scope>
    <source>
        <strain evidence="10">PSN4</strain>
    </source>
</reference>
<dbReference type="GO" id="GO:0070847">
    <property type="term" value="C:core mediator complex"/>
    <property type="evidence" value="ECO:0007669"/>
    <property type="project" value="TreeGrafter"/>
</dbReference>
<dbReference type="GO" id="GO:0006357">
    <property type="term" value="P:regulation of transcription by RNA polymerase II"/>
    <property type="evidence" value="ECO:0007669"/>
    <property type="project" value="InterPro"/>
</dbReference>
<feature type="compositionally biased region" description="Basic and acidic residues" evidence="9">
    <location>
        <begin position="244"/>
        <end position="306"/>
    </location>
</feature>
<name>A0AAJ0BEB3_9PEZI</name>
<gene>
    <name evidence="8" type="primary">MED4</name>
    <name evidence="10" type="ORF">QBC47DRAFT_460523</name>
</gene>
<keyword evidence="5 8" id="KW-0804">Transcription</keyword>
<evidence type="ECO:0000256" key="6">
    <source>
        <dbReference type="ARBA" id="ARBA00023242"/>
    </source>
</evidence>
<evidence type="ECO:0000313" key="10">
    <source>
        <dbReference type="EMBL" id="KAK1755538.1"/>
    </source>
</evidence>
<dbReference type="InterPro" id="IPR019258">
    <property type="entry name" value="Mediator_Med4"/>
</dbReference>
<evidence type="ECO:0000256" key="5">
    <source>
        <dbReference type="ARBA" id="ARBA00023163"/>
    </source>
</evidence>
<keyword evidence="11" id="KW-1185">Reference proteome</keyword>
<accession>A0AAJ0BEB3</accession>
<keyword evidence="4 8" id="KW-0805">Transcription regulation</keyword>
<dbReference type="Proteomes" id="UP001239445">
    <property type="component" value="Unassembled WGS sequence"/>
</dbReference>
<evidence type="ECO:0000256" key="7">
    <source>
        <dbReference type="ARBA" id="ARBA00031257"/>
    </source>
</evidence>
<evidence type="ECO:0000256" key="4">
    <source>
        <dbReference type="ARBA" id="ARBA00023015"/>
    </source>
</evidence>
<keyword evidence="6 8" id="KW-0539">Nucleus</keyword>
<comment type="subcellular location">
    <subcellularLocation>
        <location evidence="1 8">Nucleus</location>
    </subcellularLocation>
</comment>
<organism evidence="10 11">
    <name type="scientific">Echria macrotheca</name>
    <dbReference type="NCBI Taxonomy" id="438768"/>
    <lineage>
        <taxon>Eukaryota</taxon>
        <taxon>Fungi</taxon>
        <taxon>Dikarya</taxon>
        <taxon>Ascomycota</taxon>
        <taxon>Pezizomycotina</taxon>
        <taxon>Sordariomycetes</taxon>
        <taxon>Sordariomycetidae</taxon>
        <taxon>Sordariales</taxon>
        <taxon>Schizotheciaceae</taxon>
        <taxon>Echria</taxon>
    </lineage>
</organism>
<comment type="subunit">
    <text evidence="8">Component of the Mediator complex.</text>
</comment>
<evidence type="ECO:0000256" key="3">
    <source>
        <dbReference type="ARBA" id="ARBA00020629"/>
    </source>
</evidence>
<comment type="caution">
    <text evidence="10">The sequence shown here is derived from an EMBL/GenBank/DDBJ whole genome shotgun (WGS) entry which is preliminary data.</text>
</comment>
<evidence type="ECO:0000256" key="2">
    <source>
        <dbReference type="ARBA" id="ARBA00009626"/>
    </source>
</evidence>
<dbReference type="AlphaFoldDB" id="A0AAJ0BEB3"/>
<evidence type="ECO:0000313" key="11">
    <source>
        <dbReference type="Proteomes" id="UP001239445"/>
    </source>
</evidence>
<proteinExistence type="inferred from homology"/>
<dbReference type="GO" id="GO:0016592">
    <property type="term" value="C:mediator complex"/>
    <property type="evidence" value="ECO:0007669"/>
    <property type="project" value="InterPro"/>
</dbReference>
<evidence type="ECO:0000256" key="1">
    <source>
        <dbReference type="ARBA" id="ARBA00004123"/>
    </source>
</evidence>